<keyword evidence="3" id="KW-0687">Ribonucleoprotein</keyword>
<gene>
    <name evidence="4" type="primary">rpl23</name>
</gene>
<accession>A0A4D6WSY9</accession>
<dbReference type="GO" id="GO:1990904">
    <property type="term" value="C:ribonucleoprotein complex"/>
    <property type="evidence" value="ECO:0007669"/>
    <property type="project" value="UniProtKB-KW"/>
</dbReference>
<dbReference type="GO" id="GO:0006412">
    <property type="term" value="P:translation"/>
    <property type="evidence" value="ECO:0007669"/>
    <property type="project" value="InterPro"/>
</dbReference>
<dbReference type="PANTHER" id="PTHR11620">
    <property type="entry name" value="60S RIBOSOMAL PROTEIN L23A"/>
    <property type="match status" value="1"/>
</dbReference>
<dbReference type="GO" id="GO:0005840">
    <property type="term" value="C:ribosome"/>
    <property type="evidence" value="ECO:0007669"/>
    <property type="project" value="UniProtKB-KW"/>
</dbReference>
<evidence type="ECO:0000313" key="4">
    <source>
        <dbReference type="EMBL" id="QCI04685.1"/>
    </source>
</evidence>
<keyword evidence="4" id="KW-0934">Plastid</keyword>
<comment type="similarity">
    <text evidence="1">Belongs to the universal ribosomal protein uL23 family.</text>
</comment>
<dbReference type="Pfam" id="PF00276">
    <property type="entry name" value="Ribosomal_L23"/>
    <property type="match status" value="1"/>
</dbReference>
<reference evidence="4" key="1">
    <citation type="journal article" date="2019" name="Mol. Phylogenet. Evol.">
        <title>Morphological evolution and classification of the red algal order Ceramiales inferred using plastid phylogenomics.</title>
        <authorList>
            <person name="Diaz-Tapia P."/>
            <person name="Pasella M.M."/>
            <person name="Verbruggen H."/>
            <person name="Maggs C.A."/>
        </authorList>
    </citation>
    <scope>NUCLEOTIDE SEQUENCE</scope>
    <source>
        <strain evidence="4">PD2929_4_</strain>
    </source>
</reference>
<dbReference type="AlphaFoldDB" id="A0A4D6WSY9"/>
<dbReference type="InterPro" id="IPR012678">
    <property type="entry name" value="Ribosomal_uL23/eL15/eS24_sf"/>
</dbReference>
<evidence type="ECO:0000256" key="3">
    <source>
        <dbReference type="ARBA" id="ARBA00023274"/>
    </source>
</evidence>
<evidence type="ECO:0000256" key="1">
    <source>
        <dbReference type="ARBA" id="ARBA00006700"/>
    </source>
</evidence>
<dbReference type="NCBIfam" id="NF004363">
    <property type="entry name" value="PRK05738.2-4"/>
    <property type="match status" value="1"/>
</dbReference>
<geneLocation type="plastid" evidence="4"/>
<dbReference type="InterPro" id="IPR013025">
    <property type="entry name" value="Ribosomal_uL23-like"/>
</dbReference>
<dbReference type="Gene3D" id="3.30.70.330">
    <property type="match status" value="1"/>
</dbReference>
<dbReference type="InterPro" id="IPR012677">
    <property type="entry name" value="Nucleotide-bd_a/b_plait_sf"/>
</dbReference>
<name>A0A4D6WSY9_9FLOR</name>
<evidence type="ECO:0000256" key="2">
    <source>
        <dbReference type="ARBA" id="ARBA00022980"/>
    </source>
</evidence>
<proteinExistence type="inferred from homology"/>
<reference evidence="4" key="2">
    <citation type="submission" date="2019-04" db="EMBL/GenBank/DDBJ databases">
        <authorList>
            <person name="Pasella M."/>
        </authorList>
    </citation>
    <scope>NUCLEOTIDE SEQUENCE</scope>
    <source>
        <strain evidence="4">PD2929_4_</strain>
    </source>
</reference>
<protein>
    <submittedName>
        <fullName evidence="4">Ribosomal protein L23</fullName>
    </submittedName>
</protein>
<organism evidence="4">
    <name type="scientific">Apoglossum ruscifolium</name>
    <dbReference type="NCBI Taxonomy" id="167976"/>
    <lineage>
        <taxon>Eukaryota</taxon>
        <taxon>Rhodophyta</taxon>
        <taxon>Florideophyceae</taxon>
        <taxon>Rhodymeniophycidae</taxon>
        <taxon>Ceramiales</taxon>
        <taxon>Delesseriaceae</taxon>
        <taxon>Apoglossum</taxon>
    </lineage>
</organism>
<dbReference type="HAMAP" id="MF_01369_B">
    <property type="entry name" value="Ribosomal_uL23_B"/>
    <property type="match status" value="1"/>
</dbReference>
<keyword evidence="2 4" id="KW-0689">Ribosomal protein</keyword>
<dbReference type="GO" id="GO:0003735">
    <property type="term" value="F:structural constituent of ribosome"/>
    <property type="evidence" value="ECO:0007669"/>
    <property type="project" value="InterPro"/>
</dbReference>
<dbReference type="EMBL" id="MK814614">
    <property type="protein sequence ID" value="QCI04685.1"/>
    <property type="molecule type" value="Genomic_DNA"/>
</dbReference>
<dbReference type="SUPFAM" id="SSF54189">
    <property type="entry name" value="Ribosomal proteins S24e, L23 and L15e"/>
    <property type="match status" value="1"/>
</dbReference>
<sequence>MNKIDYNRQLLNIIKYPIITDKTTKAIEDNIYCFAVEKRSNKLNIKQAIEYIFNVKVKKINTLMQPKKIKTIGKFKGHAVQHKKAIIQIHDGYKINLFEDS</sequence>